<dbReference type="PANTHER" id="PTHR37490:SF1">
    <property type="entry name" value="GLYCOSYLTRANSFERASE 2-LIKE DOMAIN-CONTAINING PROTEIN"/>
    <property type="match status" value="1"/>
</dbReference>
<dbReference type="PANTHER" id="PTHR37490">
    <property type="entry name" value="EXPRESSED PROTEIN"/>
    <property type="match status" value="1"/>
</dbReference>
<evidence type="ECO:0000313" key="2">
    <source>
        <dbReference type="Proteomes" id="UP000477386"/>
    </source>
</evidence>
<name>A0A6M0IEE2_9BACT</name>
<reference evidence="1 2" key="1">
    <citation type="submission" date="2020-02" db="EMBL/GenBank/DDBJ databases">
        <title>Draft genome sequence of two Spirosoma agri KCTC 52727 and Spirosoma terrae KCTC 52035.</title>
        <authorList>
            <person name="Rojas J."/>
            <person name="Ambika Manirajan B."/>
            <person name="Ratering S."/>
            <person name="Suarez C."/>
            <person name="Schnell S."/>
        </authorList>
    </citation>
    <scope>NUCLEOTIDE SEQUENCE [LARGE SCALE GENOMIC DNA]</scope>
    <source>
        <strain evidence="1 2">KCTC 52727</strain>
    </source>
</reference>
<accession>A0A6M0IEE2</accession>
<gene>
    <name evidence="1" type="ORF">GK091_02375</name>
</gene>
<dbReference type="Pfam" id="PF11913">
    <property type="entry name" value="DUF3431"/>
    <property type="match status" value="1"/>
</dbReference>
<evidence type="ECO:0000313" key="1">
    <source>
        <dbReference type="EMBL" id="NEU65711.1"/>
    </source>
</evidence>
<dbReference type="Proteomes" id="UP000477386">
    <property type="component" value="Unassembled WGS sequence"/>
</dbReference>
<dbReference type="AlphaFoldDB" id="A0A6M0IEE2"/>
<comment type="caution">
    <text evidence="1">The sequence shown here is derived from an EMBL/GenBank/DDBJ whole genome shotgun (WGS) entry which is preliminary data.</text>
</comment>
<proteinExistence type="predicted"/>
<dbReference type="EMBL" id="JAAGNZ010000001">
    <property type="protein sequence ID" value="NEU65711.1"/>
    <property type="molecule type" value="Genomic_DNA"/>
</dbReference>
<keyword evidence="2" id="KW-1185">Reference proteome</keyword>
<dbReference type="InterPro" id="IPR021838">
    <property type="entry name" value="DUF3431"/>
</dbReference>
<organism evidence="1 2">
    <name type="scientific">Spirosoma agri</name>
    <dbReference type="NCBI Taxonomy" id="1987381"/>
    <lineage>
        <taxon>Bacteria</taxon>
        <taxon>Pseudomonadati</taxon>
        <taxon>Bacteroidota</taxon>
        <taxon>Cytophagia</taxon>
        <taxon>Cytophagales</taxon>
        <taxon>Cytophagaceae</taxon>
        <taxon>Spirosoma</taxon>
    </lineage>
</organism>
<protein>
    <submittedName>
        <fullName evidence="1">DUF3431 domain-containing protein</fullName>
    </submittedName>
</protein>
<sequence>MCTFELVVARYTENLNWLRNLPAGIRIIVYDKSPDGSAGPLAIPLPNIGREAHTYLHHIVSRYNSLAEWTVFCQGKPFDHAYDFKKTMKAFAENHAAAGDPVQDPFRWLGHLIDTDDNQGARLFRPWSKNEDGRGLDLLGFHRALFGTDGPDLYTFVLGAQFVVHRDAIRLQPLPVYERALAVSITFPDAAHCFERSWDRVFGLVGIDADWLAGRQTVYLKPMKHQLPDESQRSL</sequence>